<keyword evidence="1" id="KW-0602">Photosynthesis</keyword>
<dbReference type="InterPro" id="IPR005610">
    <property type="entry name" value="PSII_Psb28_class-1"/>
</dbReference>
<name>A0A3R5QLZ7_9STRA</name>
<dbReference type="Gene3D" id="2.40.30.220">
    <property type="entry name" value="Photosystem II Psb28"/>
    <property type="match status" value="1"/>
</dbReference>
<sequence>MNITIKFFPTIICQIPDHIRVTRSLLGDTGTVTFTFNNLKFLMDKLNNIHCLYQLEIRTDQHIYSTRDIRILWANGKPCVLQAVFFIHNRELFDYFFQNLQAFAFDKGLSFFQNEEYIENLGN</sequence>
<dbReference type="GO" id="GO:0015979">
    <property type="term" value="P:photosynthesis"/>
    <property type="evidence" value="ECO:0007669"/>
    <property type="project" value="UniProtKB-KW"/>
</dbReference>
<dbReference type="Pfam" id="PF03912">
    <property type="entry name" value="Psb28"/>
    <property type="match status" value="1"/>
</dbReference>
<evidence type="ECO:0000256" key="1">
    <source>
        <dbReference type="RuleBase" id="RU003509"/>
    </source>
</evidence>
<dbReference type="EMBL" id="MK281455">
    <property type="protein sequence ID" value="QAA11754.1"/>
    <property type="molecule type" value="Genomic_DNA"/>
</dbReference>
<comment type="similarity">
    <text evidence="1">Belongs to the Psb28 family.</text>
</comment>
<dbReference type="InterPro" id="IPR038676">
    <property type="entry name" value="Psb28_c1_sf"/>
</dbReference>
<evidence type="ECO:0000313" key="2">
    <source>
        <dbReference type="EMBL" id="QAA11754.1"/>
    </source>
</evidence>
<protein>
    <recommendedName>
        <fullName evidence="1">Photosystem II reaction center Psb28 protein</fullName>
    </recommendedName>
</protein>
<proteinExistence type="inferred from homology"/>
<dbReference type="AlphaFoldDB" id="A0A3R5QLZ7"/>
<gene>
    <name evidence="2" type="primary">psb28</name>
</gene>
<organism evidence="2">
    <name type="scientific">Eustigmatophyceae sp. Mont 10/10-1w</name>
    <dbReference type="NCBI Taxonomy" id="2506145"/>
    <lineage>
        <taxon>Eukaryota</taxon>
        <taxon>Sar</taxon>
        <taxon>Stramenopiles</taxon>
        <taxon>Ochrophyta</taxon>
        <taxon>Eustigmatophyceae</taxon>
    </lineage>
</organism>
<geneLocation type="plastid" evidence="2"/>
<dbReference type="RefSeq" id="YP_009550824.1">
    <property type="nucleotide sequence ID" value="NC_040297.1"/>
</dbReference>
<reference evidence="2" key="1">
    <citation type="journal article" date="2019" name="Genome Biol. Evol.">
        <title>Plastid Genomes and Proteins Illuminate the Evolution of Eustigmatophyte Algae and Their Bacterial Endosymbionts.</title>
        <authorList>
            <person name="Sevcikova T."/>
            <person name="Yurchenko T."/>
            <person name="Fawley K.P."/>
            <person name="Amaral R."/>
            <person name="Strnad H."/>
            <person name="Santos L.M."/>
            <person name="Fawley M.W."/>
            <person name="Elias M."/>
        </authorList>
    </citation>
    <scope>NUCLEOTIDE SEQUENCE</scope>
</reference>
<keyword evidence="1" id="KW-0604">Photosystem II</keyword>
<accession>A0A3R5QLZ7</accession>
<dbReference type="GeneID" id="38947911"/>
<dbReference type="GO" id="GO:0009523">
    <property type="term" value="C:photosystem II"/>
    <property type="evidence" value="ECO:0007669"/>
    <property type="project" value="UniProtKB-KW"/>
</dbReference>
<keyword evidence="2" id="KW-0934">Plastid</keyword>